<dbReference type="InterPro" id="IPR036890">
    <property type="entry name" value="HATPase_C_sf"/>
</dbReference>
<keyword evidence="12" id="KW-1185">Reference proteome</keyword>
<evidence type="ECO:0000256" key="6">
    <source>
        <dbReference type="ARBA" id="ARBA00022777"/>
    </source>
</evidence>
<evidence type="ECO:0000256" key="4">
    <source>
        <dbReference type="ARBA" id="ARBA00022679"/>
    </source>
</evidence>
<reference evidence="11" key="1">
    <citation type="submission" date="2020-10" db="EMBL/GenBank/DDBJ databases">
        <authorList>
            <person name="Castelo-Branco R."/>
            <person name="Eusebio N."/>
            <person name="Adriana R."/>
            <person name="Vieira A."/>
            <person name="Brugerolle De Fraissinette N."/>
            <person name="Rezende De Castro R."/>
            <person name="Schneider M.P."/>
            <person name="Vasconcelos V."/>
            <person name="Leao P.N."/>
        </authorList>
    </citation>
    <scope>NUCLEOTIDE SEQUENCE</scope>
    <source>
        <strain evidence="11">LEGE 11480</strain>
    </source>
</reference>
<protein>
    <recommendedName>
        <fullName evidence="2">histidine kinase</fullName>
        <ecNumber evidence="2">2.7.13.3</ecNumber>
    </recommendedName>
</protein>
<keyword evidence="3" id="KW-0597">Phosphoprotein</keyword>
<dbReference type="GO" id="GO:0000160">
    <property type="term" value="P:phosphorelay signal transduction system"/>
    <property type="evidence" value="ECO:0007669"/>
    <property type="project" value="UniProtKB-KW"/>
</dbReference>
<keyword evidence="9" id="KW-0812">Transmembrane</keyword>
<dbReference type="InterPro" id="IPR005467">
    <property type="entry name" value="His_kinase_dom"/>
</dbReference>
<accession>A0A928Z5U0</accession>
<dbReference type="Proteomes" id="UP000625316">
    <property type="component" value="Unassembled WGS sequence"/>
</dbReference>
<evidence type="ECO:0000256" key="8">
    <source>
        <dbReference type="ARBA" id="ARBA00023012"/>
    </source>
</evidence>
<keyword evidence="8" id="KW-0902">Two-component regulatory system</keyword>
<evidence type="ECO:0000256" key="7">
    <source>
        <dbReference type="ARBA" id="ARBA00022840"/>
    </source>
</evidence>
<dbReference type="InterPro" id="IPR004358">
    <property type="entry name" value="Sig_transdc_His_kin-like_C"/>
</dbReference>
<dbReference type="GO" id="GO:0004673">
    <property type="term" value="F:protein histidine kinase activity"/>
    <property type="evidence" value="ECO:0007669"/>
    <property type="project" value="UniProtKB-EC"/>
</dbReference>
<dbReference type="SUPFAM" id="SSF55874">
    <property type="entry name" value="ATPase domain of HSP90 chaperone/DNA topoisomerase II/histidine kinase"/>
    <property type="match status" value="1"/>
</dbReference>
<gene>
    <name evidence="11" type="ORF">IQ266_19115</name>
</gene>
<dbReference type="GO" id="GO:0005524">
    <property type="term" value="F:ATP binding"/>
    <property type="evidence" value="ECO:0007669"/>
    <property type="project" value="UniProtKB-KW"/>
</dbReference>
<dbReference type="Gene3D" id="3.30.565.10">
    <property type="entry name" value="Histidine kinase-like ATPase, C-terminal domain"/>
    <property type="match status" value="1"/>
</dbReference>
<feature type="domain" description="Histidine kinase" evidence="10">
    <location>
        <begin position="316"/>
        <end position="591"/>
    </location>
</feature>
<dbReference type="InterPro" id="IPR003594">
    <property type="entry name" value="HATPase_dom"/>
</dbReference>
<dbReference type="PROSITE" id="PS50109">
    <property type="entry name" value="HIS_KIN"/>
    <property type="match status" value="1"/>
</dbReference>
<feature type="transmembrane region" description="Helical" evidence="9">
    <location>
        <begin position="20"/>
        <end position="39"/>
    </location>
</feature>
<dbReference type="Gene3D" id="1.10.287.130">
    <property type="match status" value="1"/>
</dbReference>
<dbReference type="PANTHER" id="PTHR43065">
    <property type="entry name" value="SENSOR HISTIDINE KINASE"/>
    <property type="match status" value="1"/>
</dbReference>
<dbReference type="PRINTS" id="PR00344">
    <property type="entry name" value="BCTRLSENSOR"/>
</dbReference>
<comment type="catalytic activity">
    <reaction evidence="1">
        <text>ATP + protein L-histidine = ADP + protein N-phospho-L-histidine.</text>
        <dbReference type="EC" id="2.7.13.3"/>
    </reaction>
</comment>
<keyword evidence="6 11" id="KW-0418">Kinase</keyword>
<evidence type="ECO:0000259" key="10">
    <source>
        <dbReference type="PROSITE" id="PS50109"/>
    </source>
</evidence>
<dbReference type="CDD" id="cd18773">
    <property type="entry name" value="PDC1_HK_sensor"/>
    <property type="match status" value="1"/>
</dbReference>
<evidence type="ECO:0000256" key="1">
    <source>
        <dbReference type="ARBA" id="ARBA00000085"/>
    </source>
</evidence>
<dbReference type="Pfam" id="PF02518">
    <property type="entry name" value="HATPase_c"/>
    <property type="match status" value="1"/>
</dbReference>
<dbReference type="PANTHER" id="PTHR43065:SF10">
    <property type="entry name" value="PEROXIDE STRESS-ACTIVATED HISTIDINE KINASE MAK3"/>
    <property type="match status" value="1"/>
</dbReference>
<organism evidence="11 12">
    <name type="scientific">Romeriopsis navalis LEGE 11480</name>
    <dbReference type="NCBI Taxonomy" id="2777977"/>
    <lineage>
        <taxon>Bacteria</taxon>
        <taxon>Bacillati</taxon>
        <taxon>Cyanobacteriota</taxon>
        <taxon>Cyanophyceae</taxon>
        <taxon>Leptolyngbyales</taxon>
        <taxon>Leptolyngbyaceae</taxon>
        <taxon>Romeriopsis</taxon>
        <taxon>Romeriopsis navalis</taxon>
    </lineage>
</organism>
<dbReference type="Gene3D" id="6.10.340.10">
    <property type="match status" value="1"/>
</dbReference>
<keyword evidence="5" id="KW-0547">Nucleotide-binding</keyword>
<dbReference type="EC" id="2.7.13.3" evidence="2"/>
<evidence type="ECO:0000256" key="2">
    <source>
        <dbReference type="ARBA" id="ARBA00012438"/>
    </source>
</evidence>
<proteinExistence type="predicted"/>
<keyword evidence="9" id="KW-0472">Membrane</keyword>
<feature type="transmembrane region" description="Helical" evidence="9">
    <location>
        <begin position="194"/>
        <end position="217"/>
    </location>
</feature>
<name>A0A928Z5U0_9CYAN</name>
<keyword evidence="4" id="KW-0808">Transferase</keyword>
<keyword evidence="7" id="KW-0067">ATP-binding</keyword>
<evidence type="ECO:0000256" key="3">
    <source>
        <dbReference type="ARBA" id="ARBA00022553"/>
    </source>
</evidence>
<evidence type="ECO:0000313" key="11">
    <source>
        <dbReference type="EMBL" id="MBE9031848.1"/>
    </source>
</evidence>
<evidence type="ECO:0000256" key="5">
    <source>
        <dbReference type="ARBA" id="ARBA00022741"/>
    </source>
</evidence>
<dbReference type="EMBL" id="JADEXQ010000078">
    <property type="protein sequence ID" value="MBE9031848.1"/>
    <property type="molecule type" value="Genomic_DNA"/>
</dbReference>
<dbReference type="RefSeq" id="WP_264326675.1">
    <property type="nucleotide sequence ID" value="NZ_JADEXQ010000078.1"/>
</dbReference>
<dbReference type="AlphaFoldDB" id="A0A928Z5U0"/>
<comment type="caution">
    <text evidence="11">The sequence shown here is derived from an EMBL/GenBank/DDBJ whole genome shotgun (WGS) entry which is preliminary data.</text>
</comment>
<sequence length="592" mass="65552">MAAVKQRASLGPKSLYRQLLMGFGGCLIGVGLITLGLNYQLVRNDLRRNVQTRAQSIAQSLEFSTEGLQEANYVPIQQRVVQNYATLPNVIEVAIVDPMGQILAQGPNFDASSDMPDAQSVKPRYQPSQAQLLQAFEQASITGTEQQIESAYQGRAALTYFVPFSSPMFRATGRRGVAIVVIDQRQMQQSTWKIFITSTTTMAVGMLLIMLLIGWQLRRTTLRPLMQLNAAIADYQTTDQFRLTTQLPNNEIRFLAETFQQVFEQRNQVEIELRKSEAKERQNAQQLVAILQDLKNTQSQLIQTEKMAGLGQLVAGIAHEINNPTNFIHGNLRYAIVYCQDMLSLLECYDTTYSEHHAAIQAKKAAIDFDFLTVDLPRLLTSMQAGTERISDIVLSLKTFSHLDETDFKRVDIHQGLESTLLILQHRCKAGAHQPHIEIIRDYGDLPLIECYPSQLNQVFLHLVGNAIDALQGRSPAPSRRSESTQDDGAENCMPAAALAYSAPPPPQITVKTERQGHSCVVTIMDNGPGIAEKIRSDIFNPFFTTKPVGQGTGLGLSVSYQVIKNHGGDLHCQSTPGQGAAFVIELPLQAG</sequence>
<evidence type="ECO:0000313" key="12">
    <source>
        <dbReference type="Proteomes" id="UP000625316"/>
    </source>
</evidence>
<dbReference type="SMART" id="SM00387">
    <property type="entry name" value="HATPase_c"/>
    <property type="match status" value="1"/>
</dbReference>
<keyword evidence="9" id="KW-1133">Transmembrane helix</keyword>
<evidence type="ECO:0000256" key="9">
    <source>
        <dbReference type="SAM" id="Phobius"/>
    </source>
</evidence>